<proteinExistence type="inferred from homology"/>
<evidence type="ECO:0000256" key="4">
    <source>
        <dbReference type="ARBA" id="ARBA00004752"/>
    </source>
</evidence>
<evidence type="ECO:0000256" key="5">
    <source>
        <dbReference type="ARBA" id="ARBA00022490"/>
    </source>
</evidence>
<feature type="active site" evidence="16">
    <location>
        <position position="312"/>
    </location>
</feature>
<dbReference type="HAMAP" id="MF_00037">
    <property type="entry name" value="MurB"/>
    <property type="match status" value="1"/>
</dbReference>
<keyword evidence="10 16" id="KW-0133">Cell shape</keyword>
<dbReference type="GO" id="GO:0071555">
    <property type="term" value="P:cell wall organization"/>
    <property type="evidence" value="ECO:0007669"/>
    <property type="project" value="UniProtKB-KW"/>
</dbReference>
<dbReference type="Proteomes" id="UP000245921">
    <property type="component" value="Unassembled WGS sequence"/>
</dbReference>
<dbReference type="PANTHER" id="PTHR21071:SF4">
    <property type="entry name" value="UDP-N-ACETYLENOLPYRUVOYLGLUCOSAMINE REDUCTASE"/>
    <property type="match status" value="1"/>
</dbReference>
<keyword evidence="8 16" id="KW-0274">FAD</keyword>
<dbReference type="NCBIfam" id="TIGR00179">
    <property type="entry name" value="murB"/>
    <property type="match status" value="1"/>
</dbReference>
<evidence type="ECO:0000256" key="11">
    <source>
        <dbReference type="ARBA" id="ARBA00022984"/>
    </source>
</evidence>
<dbReference type="Pfam" id="PF02873">
    <property type="entry name" value="MurB_C"/>
    <property type="match status" value="1"/>
</dbReference>
<organism evidence="18 19">
    <name type="scientific">Oceanotoga teriensis</name>
    <dbReference type="NCBI Taxonomy" id="515440"/>
    <lineage>
        <taxon>Bacteria</taxon>
        <taxon>Thermotogati</taxon>
        <taxon>Thermotogota</taxon>
        <taxon>Thermotogae</taxon>
        <taxon>Petrotogales</taxon>
        <taxon>Petrotogaceae</taxon>
        <taxon>Oceanotoga</taxon>
    </lineage>
</organism>
<keyword evidence="9 16" id="KW-0521">NADP</keyword>
<evidence type="ECO:0000256" key="16">
    <source>
        <dbReference type="HAMAP-Rule" id="MF_00037"/>
    </source>
</evidence>
<keyword evidence="5 16" id="KW-0963">Cytoplasm</keyword>
<dbReference type="InterPro" id="IPR016166">
    <property type="entry name" value="FAD-bd_PCMH"/>
</dbReference>
<evidence type="ECO:0000256" key="1">
    <source>
        <dbReference type="ARBA" id="ARBA00001974"/>
    </source>
</evidence>
<sequence length="317" mass="36638">MNNIIKYLYINGCDIKKDEPLKNHTYFRLGGKTPYMIFPKTKEIFINTLKVLKENNINFKIIGGGANLIIKDENLDFLILSTKYLNKINIKNEDVLNYILKERNNEEYKKVEVYAETGIYLSNLVYQLAENNLSGMEFSSGIPGTLGGAIFMNAGAYDGEIKQVISEVEIIDLNDLKIKKINNENMNFSYRRSILQNSNKIALSTILKLEIKEKDFIINKIKQLSEKRWERQPLEYPSAGSIFKRPKEDFYVGTTIEKMGLKGYRIGDAEISEKHAGFIINRGNATFKDVMSLIDYIKEKVRKEYNIILNVEPEIWK</sequence>
<dbReference type="AlphaFoldDB" id="A0AA45HJ95"/>
<dbReference type="EMBL" id="QGGI01000003">
    <property type="protein sequence ID" value="PWJ95839.1"/>
    <property type="molecule type" value="Genomic_DNA"/>
</dbReference>
<dbReference type="InterPro" id="IPR036318">
    <property type="entry name" value="FAD-bd_PCMH-like_sf"/>
</dbReference>
<gene>
    <name evidence="16" type="primary">murB</name>
    <name evidence="18" type="ORF">C7380_10316</name>
</gene>
<dbReference type="Gene3D" id="3.90.78.10">
    <property type="entry name" value="UDP-N-acetylenolpyruvoylglucosamine reductase, C-terminal domain"/>
    <property type="match status" value="1"/>
</dbReference>
<dbReference type="InterPro" id="IPR011601">
    <property type="entry name" value="MurB_C"/>
</dbReference>
<keyword evidence="13 16" id="KW-0131">Cell cycle</keyword>
<dbReference type="SUPFAM" id="SSF56194">
    <property type="entry name" value="Uridine diphospho-N-Acetylenolpyruvylglucosamine reductase, MurB, C-terminal domain"/>
    <property type="match status" value="1"/>
</dbReference>
<dbReference type="Gene3D" id="3.30.43.10">
    <property type="entry name" value="Uridine Diphospho-n-acetylenolpyruvylglucosamine Reductase, domain 2"/>
    <property type="match status" value="1"/>
</dbReference>
<dbReference type="SUPFAM" id="SSF56176">
    <property type="entry name" value="FAD-binding/transporter-associated domain-like"/>
    <property type="match status" value="1"/>
</dbReference>
<name>A0AA45HJ95_9BACT</name>
<dbReference type="GO" id="GO:0051301">
    <property type="term" value="P:cell division"/>
    <property type="evidence" value="ECO:0007669"/>
    <property type="project" value="UniProtKB-KW"/>
</dbReference>
<comment type="catalytic activity">
    <reaction evidence="15 16">
        <text>UDP-N-acetyl-alpha-D-muramate + NADP(+) = UDP-N-acetyl-3-O-(1-carboxyvinyl)-alpha-D-glucosamine + NADPH + H(+)</text>
        <dbReference type="Rhea" id="RHEA:12248"/>
        <dbReference type="ChEBI" id="CHEBI:15378"/>
        <dbReference type="ChEBI" id="CHEBI:57783"/>
        <dbReference type="ChEBI" id="CHEBI:58349"/>
        <dbReference type="ChEBI" id="CHEBI:68483"/>
        <dbReference type="ChEBI" id="CHEBI:70757"/>
        <dbReference type="EC" id="1.3.1.98"/>
    </reaction>
</comment>
<keyword evidence="14 16" id="KW-0961">Cell wall biogenesis/degradation</keyword>
<dbReference type="GO" id="GO:0008762">
    <property type="term" value="F:UDP-N-acetylmuramate dehydrogenase activity"/>
    <property type="evidence" value="ECO:0007669"/>
    <property type="project" value="UniProtKB-UniRule"/>
</dbReference>
<dbReference type="GO" id="GO:0005829">
    <property type="term" value="C:cytosol"/>
    <property type="evidence" value="ECO:0007669"/>
    <property type="project" value="TreeGrafter"/>
</dbReference>
<dbReference type="GO" id="GO:0071949">
    <property type="term" value="F:FAD binding"/>
    <property type="evidence" value="ECO:0007669"/>
    <property type="project" value="InterPro"/>
</dbReference>
<evidence type="ECO:0000256" key="8">
    <source>
        <dbReference type="ARBA" id="ARBA00022827"/>
    </source>
</evidence>
<evidence type="ECO:0000259" key="17">
    <source>
        <dbReference type="PROSITE" id="PS51387"/>
    </source>
</evidence>
<dbReference type="Gene3D" id="3.30.465.10">
    <property type="match status" value="1"/>
</dbReference>
<evidence type="ECO:0000256" key="12">
    <source>
        <dbReference type="ARBA" id="ARBA00023002"/>
    </source>
</evidence>
<comment type="caution">
    <text evidence="18">The sequence shown here is derived from an EMBL/GenBank/DDBJ whole genome shotgun (WGS) entry which is preliminary data.</text>
</comment>
<keyword evidence="7 16" id="KW-0285">Flavoprotein</keyword>
<evidence type="ECO:0000256" key="2">
    <source>
        <dbReference type="ARBA" id="ARBA00003921"/>
    </source>
</evidence>
<keyword evidence="11 16" id="KW-0573">Peptidoglycan synthesis</keyword>
<comment type="cofactor">
    <cofactor evidence="1 16">
        <name>FAD</name>
        <dbReference type="ChEBI" id="CHEBI:57692"/>
    </cofactor>
</comment>
<protein>
    <recommendedName>
        <fullName evidence="16">UDP-N-acetylenolpyruvoylglucosamine reductase</fullName>
        <ecNumber evidence="16">1.3.1.98</ecNumber>
    </recommendedName>
    <alternativeName>
        <fullName evidence="16">UDP-N-acetylmuramate dehydrogenase</fullName>
    </alternativeName>
</protein>
<dbReference type="Pfam" id="PF01565">
    <property type="entry name" value="FAD_binding_4"/>
    <property type="match status" value="1"/>
</dbReference>
<evidence type="ECO:0000256" key="15">
    <source>
        <dbReference type="ARBA" id="ARBA00048914"/>
    </source>
</evidence>
<evidence type="ECO:0000256" key="14">
    <source>
        <dbReference type="ARBA" id="ARBA00023316"/>
    </source>
</evidence>
<dbReference type="InterPro" id="IPR006094">
    <property type="entry name" value="Oxid_FAD_bind_N"/>
</dbReference>
<evidence type="ECO:0000313" key="18">
    <source>
        <dbReference type="EMBL" id="PWJ95839.1"/>
    </source>
</evidence>
<feature type="domain" description="FAD-binding PCMH-type" evidence="17">
    <location>
        <begin position="29"/>
        <end position="212"/>
    </location>
</feature>
<dbReference type="NCBIfam" id="NF010480">
    <property type="entry name" value="PRK13905.1"/>
    <property type="match status" value="1"/>
</dbReference>
<evidence type="ECO:0000256" key="6">
    <source>
        <dbReference type="ARBA" id="ARBA00022618"/>
    </source>
</evidence>
<dbReference type="InterPro" id="IPR016169">
    <property type="entry name" value="FAD-bd_PCMH_sub2"/>
</dbReference>
<dbReference type="EC" id="1.3.1.98" evidence="16"/>
<evidence type="ECO:0000256" key="3">
    <source>
        <dbReference type="ARBA" id="ARBA00004496"/>
    </source>
</evidence>
<reference evidence="18 19" key="1">
    <citation type="submission" date="2018-05" db="EMBL/GenBank/DDBJ databases">
        <title>Genomic Encyclopedia of Type Strains, Phase IV (KMG-IV): sequencing the most valuable type-strain genomes for metagenomic binning, comparative biology and taxonomic classification.</title>
        <authorList>
            <person name="Goeker M."/>
        </authorList>
    </citation>
    <scope>NUCLEOTIDE SEQUENCE [LARGE SCALE GENOMIC DNA]</scope>
    <source>
        <strain evidence="18 19">DSM 24906</strain>
    </source>
</reference>
<evidence type="ECO:0000256" key="10">
    <source>
        <dbReference type="ARBA" id="ARBA00022960"/>
    </source>
</evidence>
<feature type="active site" description="Proton donor" evidence="16">
    <location>
        <position position="241"/>
    </location>
</feature>
<dbReference type="InterPro" id="IPR016167">
    <property type="entry name" value="FAD-bd_PCMH_sub1"/>
</dbReference>
<comment type="subcellular location">
    <subcellularLocation>
        <location evidence="3 16">Cytoplasm</location>
    </subcellularLocation>
</comment>
<feature type="active site" evidence="16">
    <location>
        <position position="191"/>
    </location>
</feature>
<comment type="function">
    <text evidence="2 16">Cell wall formation.</text>
</comment>
<accession>A0AA45HJ95</accession>
<evidence type="ECO:0000256" key="13">
    <source>
        <dbReference type="ARBA" id="ARBA00023306"/>
    </source>
</evidence>
<comment type="similarity">
    <text evidence="16">Belongs to the MurB family.</text>
</comment>
<dbReference type="InterPro" id="IPR036635">
    <property type="entry name" value="MurB_C_sf"/>
</dbReference>
<dbReference type="GO" id="GO:0009252">
    <property type="term" value="P:peptidoglycan biosynthetic process"/>
    <property type="evidence" value="ECO:0007669"/>
    <property type="project" value="UniProtKB-UniRule"/>
</dbReference>
<keyword evidence="12 16" id="KW-0560">Oxidoreductase</keyword>
<dbReference type="InterPro" id="IPR003170">
    <property type="entry name" value="MurB"/>
</dbReference>
<evidence type="ECO:0000256" key="7">
    <source>
        <dbReference type="ARBA" id="ARBA00022630"/>
    </source>
</evidence>
<keyword evidence="19" id="KW-1185">Reference proteome</keyword>
<evidence type="ECO:0000313" key="19">
    <source>
        <dbReference type="Proteomes" id="UP000245921"/>
    </source>
</evidence>
<comment type="pathway">
    <text evidence="4 16">Cell wall biogenesis; peptidoglycan biosynthesis.</text>
</comment>
<evidence type="ECO:0000256" key="9">
    <source>
        <dbReference type="ARBA" id="ARBA00022857"/>
    </source>
</evidence>
<dbReference type="GO" id="GO:0008360">
    <property type="term" value="P:regulation of cell shape"/>
    <property type="evidence" value="ECO:0007669"/>
    <property type="project" value="UniProtKB-KW"/>
</dbReference>
<dbReference type="RefSeq" id="WP_109603959.1">
    <property type="nucleotide sequence ID" value="NZ_JAMHJO010000003.1"/>
</dbReference>
<dbReference type="PANTHER" id="PTHR21071">
    <property type="entry name" value="UDP-N-ACETYLENOLPYRUVOYLGLUCOSAMINE REDUCTASE"/>
    <property type="match status" value="1"/>
</dbReference>
<keyword evidence="6 16" id="KW-0132">Cell division</keyword>
<dbReference type="PROSITE" id="PS51387">
    <property type="entry name" value="FAD_PCMH"/>
    <property type="match status" value="1"/>
</dbReference>